<evidence type="ECO:0000256" key="1">
    <source>
        <dbReference type="SAM" id="SignalP"/>
    </source>
</evidence>
<organism evidence="2 3">
    <name type="scientific">Anaerococcus lactolyticus ATCC 51172</name>
    <dbReference type="NCBI Taxonomy" id="525254"/>
    <lineage>
        <taxon>Bacteria</taxon>
        <taxon>Bacillati</taxon>
        <taxon>Bacillota</taxon>
        <taxon>Tissierellia</taxon>
        <taxon>Tissierellales</taxon>
        <taxon>Peptoniphilaceae</taxon>
        <taxon>Anaerococcus</taxon>
    </lineage>
</organism>
<evidence type="ECO:0000313" key="2">
    <source>
        <dbReference type="EMBL" id="EEI85722.1"/>
    </source>
</evidence>
<feature type="chain" id="PRO_5002910780" evidence="1">
    <location>
        <begin position="30"/>
        <end position="162"/>
    </location>
</feature>
<comment type="caution">
    <text evidence="2">The sequence shown here is derived from an EMBL/GenBank/DDBJ whole genome shotgun (WGS) entry which is preliminary data.</text>
</comment>
<sequence>MRRYEMKKRFTLLVAIVMLLSTITTNVFASSANNNLELSPKELQEWFNGLSKEEQKSVNYDLLQSLRLSDKDIKWLSWYNSLPKEAQRAVNYFPSQLLKVFSANEVSKVDIVDLKAQEDNQEEAKKPARKAGNNAKTGITGVAGVGGILTASLVTYGVSKRD</sequence>
<gene>
    <name evidence="2" type="ORF">HMPREF0072_1699</name>
</gene>
<proteinExistence type="predicted"/>
<dbReference type="AlphaFoldDB" id="C2BH79"/>
<evidence type="ECO:0000313" key="3">
    <source>
        <dbReference type="Proteomes" id="UP000005984"/>
    </source>
</evidence>
<accession>C2BH79</accession>
<dbReference type="eggNOG" id="ENOG5032CAA">
    <property type="taxonomic scope" value="Bacteria"/>
</dbReference>
<dbReference type="Proteomes" id="UP000005984">
    <property type="component" value="Unassembled WGS sequence"/>
</dbReference>
<dbReference type="EMBL" id="ABYO01000247">
    <property type="protein sequence ID" value="EEI85722.1"/>
    <property type="molecule type" value="Genomic_DNA"/>
</dbReference>
<keyword evidence="1" id="KW-0732">Signal</keyword>
<dbReference type="HOGENOM" id="CLU_1631946_0_0_9"/>
<keyword evidence="3" id="KW-1185">Reference proteome</keyword>
<feature type="signal peptide" evidence="1">
    <location>
        <begin position="1"/>
        <end position="29"/>
    </location>
</feature>
<dbReference type="STRING" id="525254.HMPREF0072_1699"/>
<reference evidence="2 3" key="1">
    <citation type="submission" date="2008-10" db="EMBL/GenBank/DDBJ databases">
        <authorList>
            <person name="Qin X."/>
            <person name="Bachman B."/>
            <person name="Battles P."/>
            <person name="Bell A."/>
            <person name="Bess C."/>
            <person name="Bickham C."/>
            <person name="Chaboub L."/>
            <person name="Chen D."/>
            <person name="Coyle M."/>
            <person name="Deiros D.R."/>
            <person name="Dinh H."/>
            <person name="Forbes L."/>
            <person name="Fowler G."/>
            <person name="Francisco L."/>
            <person name="Fu Q."/>
            <person name="Gubbala S."/>
            <person name="Hale W."/>
            <person name="Han Y."/>
            <person name="Hemphill L."/>
            <person name="Highlander S.K."/>
            <person name="Hirani K."/>
            <person name="Hogues M."/>
            <person name="Jackson L."/>
            <person name="Jakkamsetti A."/>
            <person name="Javaid M."/>
            <person name="Jiang H."/>
            <person name="Korchina V."/>
            <person name="Kovar C."/>
            <person name="Lara F."/>
            <person name="Lee S."/>
            <person name="Mata R."/>
            <person name="Mathew T."/>
            <person name="Moen C."/>
            <person name="Morales K."/>
            <person name="Munidasa M."/>
            <person name="Nazareth L."/>
            <person name="Ngo R."/>
            <person name="Nguyen L."/>
            <person name="Okwuonu G."/>
            <person name="Ongeri F."/>
            <person name="Patil S."/>
            <person name="Petrosino J."/>
            <person name="Pham C."/>
            <person name="Pham P."/>
            <person name="Pu L.-L."/>
            <person name="Puazo M."/>
            <person name="Raj R."/>
            <person name="Reid J."/>
            <person name="Rouhana J."/>
            <person name="Saada N."/>
            <person name="Shang Y."/>
            <person name="Simmons D."/>
            <person name="Thornton R."/>
            <person name="Warren J."/>
            <person name="Weissenberger G."/>
            <person name="Zhang J."/>
            <person name="Zhang L."/>
            <person name="Zhou C."/>
            <person name="Zhu D."/>
            <person name="Muzny D."/>
            <person name="Worley K."/>
            <person name="Gibbs R."/>
        </authorList>
    </citation>
    <scope>NUCLEOTIDE SEQUENCE [LARGE SCALE GENOMIC DNA]</scope>
    <source>
        <strain evidence="2 3">ATCC 51172</strain>
    </source>
</reference>
<protein>
    <submittedName>
        <fullName evidence="2">Uncharacterized protein</fullName>
    </submittedName>
</protein>
<name>C2BH79_9FIRM</name>